<comment type="caution">
    <text evidence="1">The sequence shown here is derived from an EMBL/GenBank/DDBJ whole genome shotgun (WGS) entry which is preliminary data.</text>
</comment>
<dbReference type="Pfam" id="PF09056">
    <property type="entry name" value="Phospholip_A2_3"/>
    <property type="match status" value="1"/>
</dbReference>
<organism evidence="1 2">
    <name type="scientific">Dreissena polymorpha</name>
    <name type="common">Zebra mussel</name>
    <name type="synonym">Mytilus polymorpha</name>
    <dbReference type="NCBI Taxonomy" id="45954"/>
    <lineage>
        <taxon>Eukaryota</taxon>
        <taxon>Metazoa</taxon>
        <taxon>Spiralia</taxon>
        <taxon>Lophotrochozoa</taxon>
        <taxon>Mollusca</taxon>
        <taxon>Bivalvia</taxon>
        <taxon>Autobranchia</taxon>
        <taxon>Heteroconchia</taxon>
        <taxon>Euheterodonta</taxon>
        <taxon>Imparidentia</taxon>
        <taxon>Neoheterodontei</taxon>
        <taxon>Myida</taxon>
        <taxon>Dreissenoidea</taxon>
        <taxon>Dreissenidae</taxon>
        <taxon>Dreissena</taxon>
    </lineage>
</organism>
<dbReference type="GO" id="GO:0004623">
    <property type="term" value="F:phospholipase A2 activity"/>
    <property type="evidence" value="ECO:0007669"/>
    <property type="project" value="InterPro"/>
</dbReference>
<gene>
    <name evidence="1" type="ORF">DPMN_140524</name>
</gene>
<proteinExistence type="predicted"/>
<accession>A0A9D4G7T2</accession>
<keyword evidence="2" id="KW-1185">Reference proteome</keyword>
<dbReference type="OrthoDB" id="10043382at2759"/>
<dbReference type="GO" id="GO:0006644">
    <property type="term" value="P:phospholipid metabolic process"/>
    <property type="evidence" value="ECO:0007669"/>
    <property type="project" value="InterPro"/>
</dbReference>
<evidence type="ECO:0000313" key="1">
    <source>
        <dbReference type="EMBL" id="KAH3812101.1"/>
    </source>
</evidence>
<reference evidence="1" key="1">
    <citation type="journal article" date="2019" name="bioRxiv">
        <title>The Genome of the Zebra Mussel, Dreissena polymorpha: A Resource for Invasive Species Research.</title>
        <authorList>
            <person name="McCartney M.A."/>
            <person name="Auch B."/>
            <person name="Kono T."/>
            <person name="Mallez S."/>
            <person name="Zhang Y."/>
            <person name="Obille A."/>
            <person name="Becker A."/>
            <person name="Abrahante J.E."/>
            <person name="Garbe J."/>
            <person name="Badalamenti J.P."/>
            <person name="Herman A."/>
            <person name="Mangelson H."/>
            <person name="Liachko I."/>
            <person name="Sullivan S."/>
            <person name="Sone E.D."/>
            <person name="Koren S."/>
            <person name="Silverstein K.A.T."/>
            <person name="Beckman K.B."/>
            <person name="Gohl D.M."/>
        </authorList>
    </citation>
    <scope>NUCLEOTIDE SEQUENCE</scope>
    <source>
        <strain evidence="1">Duluth1</strain>
        <tissue evidence="1">Whole animal</tissue>
    </source>
</reference>
<dbReference type="InterPro" id="IPR036444">
    <property type="entry name" value="PLipase_A2_dom_sf"/>
</dbReference>
<dbReference type="GO" id="GO:0050482">
    <property type="term" value="P:arachidonate secretion"/>
    <property type="evidence" value="ECO:0007669"/>
    <property type="project" value="InterPro"/>
</dbReference>
<dbReference type="Proteomes" id="UP000828390">
    <property type="component" value="Unassembled WGS sequence"/>
</dbReference>
<dbReference type="AlphaFoldDB" id="A0A9D4G7T2"/>
<evidence type="ECO:0000313" key="2">
    <source>
        <dbReference type="Proteomes" id="UP000828390"/>
    </source>
</evidence>
<dbReference type="Gene3D" id="1.20.90.10">
    <property type="entry name" value="Phospholipase A2 domain"/>
    <property type="match status" value="1"/>
</dbReference>
<name>A0A9D4G7T2_DREPO</name>
<dbReference type="SUPFAM" id="SSF48619">
    <property type="entry name" value="Phospholipase A2, PLA2"/>
    <property type="match status" value="1"/>
</dbReference>
<dbReference type="EMBL" id="JAIWYP010000006">
    <property type="protein sequence ID" value="KAH3812101.1"/>
    <property type="molecule type" value="Genomic_DNA"/>
</dbReference>
<sequence length="153" mass="16793">MPNDSVKSLTAYRDADFLCLIIISAGTMKLGKLIALTTAVMLMKLHICVAQCKPLKGANGCSGVADLKFTDDCNKHDICYACGNGRGVSRLSCDERFYNNMINTCNTKVNLFLQRGCKAMARTYYRGVRALGKKSYNVPSLGFCREAWVPACV</sequence>
<reference evidence="1" key="2">
    <citation type="submission" date="2020-11" db="EMBL/GenBank/DDBJ databases">
        <authorList>
            <person name="McCartney M.A."/>
            <person name="Auch B."/>
            <person name="Kono T."/>
            <person name="Mallez S."/>
            <person name="Becker A."/>
            <person name="Gohl D.M."/>
            <person name="Silverstein K.A.T."/>
            <person name="Koren S."/>
            <person name="Bechman K.B."/>
            <person name="Herman A."/>
            <person name="Abrahante J.E."/>
            <person name="Garbe J."/>
        </authorList>
    </citation>
    <scope>NUCLEOTIDE SEQUENCE</scope>
    <source>
        <strain evidence="1">Duluth1</strain>
        <tissue evidence="1">Whole animal</tissue>
    </source>
</reference>
<protein>
    <submittedName>
        <fullName evidence="1">Uncharacterized protein</fullName>
    </submittedName>
</protein>
<dbReference type="InterPro" id="IPR015141">
    <property type="entry name" value="PLipase_A2_prok/fun"/>
</dbReference>